<name>A0ABY1ZP56_9GAMM</name>
<dbReference type="EMBL" id="SJDL01000004">
    <property type="protein sequence ID" value="TBW58531.1"/>
    <property type="molecule type" value="Genomic_DNA"/>
</dbReference>
<reference evidence="1 2" key="1">
    <citation type="submission" date="2019-02" db="EMBL/GenBank/DDBJ databases">
        <title>Marinobacter halodurans sp. nov., a marine bacterium isolated from sea tidal flat.</title>
        <authorList>
            <person name="Yoo Y."/>
            <person name="Lee D.W."/>
            <person name="Kim B.S."/>
            <person name="Kim J.-J."/>
        </authorList>
    </citation>
    <scope>NUCLEOTIDE SEQUENCE [LARGE SCALE GENOMIC DNA]</scope>
    <source>
        <strain evidence="1 2">YJ-S3-2</strain>
    </source>
</reference>
<gene>
    <name evidence="1" type="ORF">EZI54_03875</name>
</gene>
<proteinExistence type="predicted"/>
<sequence>MKRFYKDLKPLLLIASAAWVFGFMGMLGANQAAKLVGVSIAIAYEEGPEKASANEGKSDE</sequence>
<dbReference type="RefSeq" id="WP_131479238.1">
    <property type="nucleotide sequence ID" value="NZ_SJDL01000004.1"/>
</dbReference>
<comment type="caution">
    <text evidence="1">The sequence shown here is derived from an EMBL/GenBank/DDBJ whole genome shotgun (WGS) entry which is preliminary data.</text>
</comment>
<protein>
    <recommendedName>
        <fullName evidence="3">TMhelix containing protein</fullName>
    </recommendedName>
</protein>
<organism evidence="1 2">
    <name type="scientific">Marinobacter halodurans</name>
    <dbReference type="NCBI Taxonomy" id="2528979"/>
    <lineage>
        <taxon>Bacteria</taxon>
        <taxon>Pseudomonadati</taxon>
        <taxon>Pseudomonadota</taxon>
        <taxon>Gammaproteobacteria</taxon>
        <taxon>Pseudomonadales</taxon>
        <taxon>Marinobacteraceae</taxon>
        <taxon>Marinobacter</taxon>
    </lineage>
</organism>
<evidence type="ECO:0000313" key="1">
    <source>
        <dbReference type="EMBL" id="TBW58531.1"/>
    </source>
</evidence>
<evidence type="ECO:0008006" key="3">
    <source>
        <dbReference type="Google" id="ProtNLM"/>
    </source>
</evidence>
<evidence type="ECO:0000313" key="2">
    <source>
        <dbReference type="Proteomes" id="UP000313645"/>
    </source>
</evidence>
<keyword evidence="2" id="KW-1185">Reference proteome</keyword>
<accession>A0ABY1ZP56</accession>
<dbReference type="Proteomes" id="UP000313645">
    <property type="component" value="Unassembled WGS sequence"/>
</dbReference>